<evidence type="ECO:0000313" key="2">
    <source>
        <dbReference type="Proteomes" id="UP000821865"/>
    </source>
</evidence>
<accession>A0ACB8E0A2</accession>
<protein>
    <submittedName>
        <fullName evidence="1">Uncharacterized protein</fullName>
    </submittedName>
</protein>
<keyword evidence="2" id="KW-1185">Reference proteome</keyword>
<dbReference type="Proteomes" id="UP000821865">
    <property type="component" value="Chromosome 1"/>
</dbReference>
<dbReference type="EMBL" id="CM023470">
    <property type="protein sequence ID" value="KAH7979946.1"/>
    <property type="molecule type" value="Genomic_DNA"/>
</dbReference>
<comment type="caution">
    <text evidence="1">The sequence shown here is derived from an EMBL/GenBank/DDBJ whole genome shotgun (WGS) entry which is preliminary data.</text>
</comment>
<reference evidence="1" key="1">
    <citation type="submission" date="2020-05" db="EMBL/GenBank/DDBJ databases">
        <title>Large-scale comparative analyses of tick genomes elucidate their genetic diversity and vector capacities.</title>
        <authorList>
            <person name="Jia N."/>
            <person name="Wang J."/>
            <person name="Shi W."/>
            <person name="Du L."/>
            <person name="Sun Y."/>
            <person name="Zhan W."/>
            <person name="Jiang J."/>
            <person name="Wang Q."/>
            <person name="Zhang B."/>
            <person name="Ji P."/>
            <person name="Sakyi L.B."/>
            <person name="Cui X."/>
            <person name="Yuan T."/>
            <person name="Jiang B."/>
            <person name="Yang W."/>
            <person name="Lam T.T.-Y."/>
            <person name="Chang Q."/>
            <person name="Ding S."/>
            <person name="Wang X."/>
            <person name="Zhu J."/>
            <person name="Ruan X."/>
            <person name="Zhao L."/>
            <person name="Wei J."/>
            <person name="Que T."/>
            <person name="Du C."/>
            <person name="Cheng J."/>
            <person name="Dai P."/>
            <person name="Han X."/>
            <person name="Huang E."/>
            <person name="Gao Y."/>
            <person name="Liu J."/>
            <person name="Shao H."/>
            <person name="Ye R."/>
            <person name="Li L."/>
            <person name="Wei W."/>
            <person name="Wang X."/>
            <person name="Wang C."/>
            <person name="Yang T."/>
            <person name="Huo Q."/>
            <person name="Li W."/>
            <person name="Guo W."/>
            <person name="Chen H."/>
            <person name="Zhou L."/>
            <person name="Ni X."/>
            <person name="Tian J."/>
            <person name="Zhou Y."/>
            <person name="Sheng Y."/>
            <person name="Liu T."/>
            <person name="Pan Y."/>
            <person name="Xia L."/>
            <person name="Li J."/>
            <person name="Zhao F."/>
            <person name="Cao W."/>
        </authorList>
    </citation>
    <scope>NUCLEOTIDE SEQUENCE</scope>
    <source>
        <strain evidence="1">Dsil-2018</strain>
    </source>
</reference>
<sequence>MPCMRETGCCQEDEEEEGWWAWWLLATLEHKGAAGAAAGAAPHCRQVAMAQGAGRSAAERAAQDKAVGATEANGSRCTLPAGALHLLMGMPNASSIVSTAP</sequence>
<proteinExistence type="predicted"/>
<evidence type="ECO:0000313" key="1">
    <source>
        <dbReference type="EMBL" id="KAH7979946.1"/>
    </source>
</evidence>
<name>A0ACB8E0A2_DERSI</name>
<gene>
    <name evidence="1" type="ORF">HPB49_012100</name>
</gene>
<organism evidence="1 2">
    <name type="scientific">Dermacentor silvarum</name>
    <name type="common">Tick</name>
    <dbReference type="NCBI Taxonomy" id="543639"/>
    <lineage>
        <taxon>Eukaryota</taxon>
        <taxon>Metazoa</taxon>
        <taxon>Ecdysozoa</taxon>
        <taxon>Arthropoda</taxon>
        <taxon>Chelicerata</taxon>
        <taxon>Arachnida</taxon>
        <taxon>Acari</taxon>
        <taxon>Parasitiformes</taxon>
        <taxon>Ixodida</taxon>
        <taxon>Ixodoidea</taxon>
        <taxon>Ixodidae</taxon>
        <taxon>Rhipicephalinae</taxon>
        <taxon>Dermacentor</taxon>
    </lineage>
</organism>